<accession>A0AAV2G702</accession>
<gene>
    <name evidence="1" type="ORF">LTRI10_LOCUS45314</name>
</gene>
<dbReference type="EMBL" id="OZ034821">
    <property type="protein sequence ID" value="CAL1405533.1"/>
    <property type="molecule type" value="Genomic_DNA"/>
</dbReference>
<organism evidence="1 2">
    <name type="scientific">Linum trigynum</name>
    <dbReference type="NCBI Taxonomy" id="586398"/>
    <lineage>
        <taxon>Eukaryota</taxon>
        <taxon>Viridiplantae</taxon>
        <taxon>Streptophyta</taxon>
        <taxon>Embryophyta</taxon>
        <taxon>Tracheophyta</taxon>
        <taxon>Spermatophyta</taxon>
        <taxon>Magnoliopsida</taxon>
        <taxon>eudicotyledons</taxon>
        <taxon>Gunneridae</taxon>
        <taxon>Pentapetalae</taxon>
        <taxon>rosids</taxon>
        <taxon>fabids</taxon>
        <taxon>Malpighiales</taxon>
        <taxon>Linaceae</taxon>
        <taxon>Linum</taxon>
    </lineage>
</organism>
<proteinExistence type="predicted"/>
<evidence type="ECO:0000313" key="1">
    <source>
        <dbReference type="EMBL" id="CAL1405533.1"/>
    </source>
</evidence>
<reference evidence="1 2" key="1">
    <citation type="submission" date="2024-04" db="EMBL/GenBank/DDBJ databases">
        <authorList>
            <person name="Fracassetti M."/>
        </authorList>
    </citation>
    <scope>NUCLEOTIDE SEQUENCE [LARGE SCALE GENOMIC DNA]</scope>
</reference>
<protein>
    <submittedName>
        <fullName evidence="1">Uncharacterized protein</fullName>
    </submittedName>
</protein>
<keyword evidence="2" id="KW-1185">Reference proteome</keyword>
<name>A0AAV2G702_9ROSI</name>
<evidence type="ECO:0000313" key="2">
    <source>
        <dbReference type="Proteomes" id="UP001497516"/>
    </source>
</evidence>
<sequence>MDSCSWTLIGTSPSSNWPPMVLKIKLEHLETLVRRFLSLGIALSLSKLQSPSVWLKICLKGLQWPKHGRGHGRALPQPARALARVNYTASALGETRACLMMDTAVLVVATAVLCLSHARVFSQCLPNSNFLSAVKARPQNTAVLCFRCARVLAPARRNDFRMPRNSCLAFPLTPGT</sequence>
<dbReference type="Proteomes" id="UP001497516">
    <property type="component" value="Chromosome 8"/>
</dbReference>
<dbReference type="AlphaFoldDB" id="A0AAV2G702"/>